<feature type="region of interest" description="Disordered" evidence="5">
    <location>
        <begin position="302"/>
        <end position="324"/>
    </location>
</feature>
<dbReference type="OMA" id="DNFYCRV"/>
<comment type="caution">
    <text evidence="7">The sequence shown here is derived from an EMBL/GenBank/DDBJ whole genome shotgun (WGS) entry which is preliminary data.</text>
</comment>
<dbReference type="SMART" id="SM00064">
    <property type="entry name" value="FYVE"/>
    <property type="match status" value="1"/>
</dbReference>
<dbReference type="GO" id="GO:0008270">
    <property type="term" value="F:zinc ion binding"/>
    <property type="evidence" value="ECO:0007669"/>
    <property type="project" value="UniProtKB-KW"/>
</dbReference>
<gene>
    <name evidence="7" type="ORF">Agabi119p4_963</name>
</gene>
<name>A0A8H7FBI5_AGABI</name>
<dbReference type="EMBL" id="JABXXO010000001">
    <property type="protein sequence ID" value="KAF7784798.1"/>
    <property type="molecule type" value="Genomic_DNA"/>
</dbReference>
<dbReference type="AlphaFoldDB" id="A0A8H7FBI5"/>
<proteinExistence type="predicted"/>
<dbReference type="InterPro" id="IPR011011">
    <property type="entry name" value="Znf_FYVE_PHD"/>
</dbReference>
<evidence type="ECO:0000256" key="1">
    <source>
        <dbReference type="ARBA" id="ARBA00022723"/>
    </source>
</evidence>
<evidence type="ECO:0000313" key="8">
    <source>
        <dbReference type="Proteomes" id="UP000629468"/>
    </source>
</evidence>
<keyword evidence="3" id="KW-0862">Zinc</keyword>
<feature type="compositionally biased region" description="Low complexity" evidence="5">
    <location>
        <begin position="197"/>
        <end position="211"/>
    </location>
</feature>
<keyword evidence="1" id="KW-0479">Metal-binding</keyword>
<dbReference type="Pfam" id="PF01363">
    <property type="entry name" value="FYVE"/>
    <property type="match status" value="1"/>
</dbReference>
<dbReference type="InterPro" id="IPR017455">
    <property type="entry name" value="Znf_FYVE-rel"/>
</dbReference>
<dbReference type="PANTHER" id="PTHR23164">
    <property type="entry name" value="EARLY ENDOSOME ANTIGEN 1"/>
    <property type="match status" value="1"/>
</dbReference>
<reference evidence="7 8" key="1">
    <citation type="journal article" name="Sci. Rep.">
        <title>Telomere-to-telomere assembled and centromere annotated genomes of the two main subspecies of the button mushroom Agaricus bisporus reveal especially polymorphic chromosome ends.</title>
        <authorList>
            <person name="Sonnenberg A.S.M."/>
            <person name="Sedaghat-Telgerd N."/>
            <person name="Lavrijssen B."/>
            <person name="Ohm R.A."/>
            <person name="Hendrickx P.M."/>
            <person name="Scholtmeijer K."/>
            <person name="Baars J.J.P."/>
            <person name="van Peer A."/>
        </authorList>
    </citation>
    <scope>NUCLEOTIDE SEQUENCE [LARGE SCALE GENOMIC DNA]</scope>
    <source>
        <strain evidence="7 8">H119_p4</strain>
    </source>
</reference>
<evidence type="ECO:0000259" key="6">
    <source>
        <dbReference type="PROSITE" id="PS50178"/>
    </source>
</evidence>
<dbReference type="Proteomes" id="UP000629468">
    <property type="component" value="Unassembled WGS sequence"/>
</dbReference>
<dbReference type="InterPro" id="IPR000306">
    <property type="entry name" value="Znf_FYVE"/>
</dbReference>
<dbReference type="PROSITE" id="PS50178">
    <property type="entry name" value="ZF_FYVE"/>
    <property type="match status" value="1"/>
</dbReference>
<feature type="region of interest" description="Disordered" evidence="5">
    <location>
        <begin position="136"/>
        <end position="214"/>
    </location>
</feature>
<dbReference type="Gene3D" id="3.30.40.10">
    <property type="entry name" value="Zinc/RING finger domain, C3HC4 (zinc finger)"/>
    <property type="match status" value="1"/>
</dbReference>
<evidence type="ECO:0000256" key="4">
    <source>
        <dbReference type="PROSITE-ProRule" id="PRU00091"/>
    </source>
</evidence>
<keyword evidence="2 4" id="KW-0863">Zinc-finger</keyword>
<evidence type="ECO:0000313" key="7">
    <source>
        <dbReference type="EMBL" id="KAF7784798.1"/>
    </source>
</evidence>
<dbReference type="InterPro" id="IPR013083">
    <property type="entry name" value="Znf_RING/FYVE/PHD"/>
</dbReference>
<accession>A0A8H7FBI5</accession>
<evidence type="ECO:0000256" key="5">
    <source>
        <dbReference type="SAM" id="MobiDB-lite"/>
    </source>
</evidence>
<dbReference type="PANTHER" id="PTHR23164:SF30">
    <property type="entry name" value="EARLY ENDOSOME ANTIGEN 1"/>
    <property type="match status" value="1"/>
</dbReference>
<evidence type="ECO:0000256" key="2">
    <source>
        <dbReference type="ARBA" id="ARBA00022771"/>
    </source>
</evidence>
<evidence type="ECO:0000256" key="3">
    <source>
        <dbReference type="ARBA" id="ARBA00022833"/>
    </source>
</evidence>
<feature type="compositionally biased region" description="Polar residues" evidence="5">
    <location>
        <begin position="179"/>
        <end position="194"/>
    </location>
</feature>
<protein>
    <recommendedName>
        <fullName evidence="6">FYVE-type domain-containing protein</fullName>
    </recommendedName>
</protein>
<sequence length="324" mass="36312">MALALNTAALPRPNEHLAVLLPRHLWKPDALASHCDNFYCRVAFSIFERRHHCRKCGGVFCQACTPKSTPLLDVTNLDFLLPPRGVPISTYDSPESPVTDSRVCDDCYDQIYGQPSTPRTPQRPDFKRGLSHPISLLRYPLSPNPSTSSSSTSDDEQSISSSSSSTHLPPAIMRKSRSLRTVPSNSSLDSTSSARKPLSSSQPSTRRSSLRNSHMPLSAANLDLVEKSYGELDAYPLRRSSVLCKATGGGRWEPKQEPIFFGYRPPGGKAPYEIEMEREEEERRIRKLNPVVKDGEFQYRFPPKEIPEEDDWSSRQGPYVLSTF</sequence>
<feature type="domain" description="FYVE-type" evidence="6">
    <location>
        <begin position="40"/>
        <end position="112"/>
    </location>
</feature>
<organism evidence="7 8">
    <name type="scientific">Agaricus bisporus var. burnettii</name>
    <dbReference type="NCBI Taxonomy" id="192524"/>
    <lineage>
        <taxon>Eukaryota</taxon>
        <taxon>Fungi</taxon>
        <taxon>Dikarya</taxon>
        <taxon>Basidiomycota</taxon>
        <taxon>Agaricomycotina</taxon>
        <taxon>Agaricomycetes</taxon>
        <taxon>Agaricomycetidae</taxon>
        <taxon>Agaricales</taxon>
        <taxon>Agaricineae</taxon>
        <taxon>Agaricaceae</taxon>
        <taxon>Agaricus</taxon>
    </lineage>
</organism>
<dbReference type="SUPFAM" id="SSF57903">
    <property type="entry name" value="FYVE/PHD zinc finger"/>
    <property type="match status" value="1"/>
</dbReference>
<feature type="compositionally biased region" description="Low complexity" evidence="5">
    <location>
        <begin position="146"/>
        <end position="166"/>
    </location>
</feature>